<evidence type="ECO:0000259" key="8">
    <source>
        <dbReference type="PROSITE" id="PS50259"/>
    </source>
</evidence>
<evidence type="ECO:0000256" key="6">
    <source>
        <dbReference type="SAM" id="MobiDB-lite"/>
    </source>
</evidence>
<keyword evidence="9" id="KW-0675">Receptor</keyword>
<evidence type="ECO:0000256" key="7">
    <source>
        <dbReference type="SAM" id="Phobius"/>
    </source>
</evidence>
<dbReference type="PROSITE" id="PS50259">
    <property type="entry name" value="G_PROTEIN_RECEP_F3_4"/>
    <property type="match status" value="1"/>
</dbReference>
<gene>
    <name evidence="9" type="ORF">B4U80_09521</name>
</gene>
<dbReference type="AlphaFoldDB" id="A0A443SDX5"/>
<dbReference type="STRING" id="299467.A0A443SDX5"/>
<dbReference type="OrthoDB" id="9880600at2759"/>
<keyword evidence="3 7" id="KW-1133">Transmembrane helix</keyword>
<evidence type="ECO:0000256" key="2">
    <source>
        <dbReference type="ARBA" id="ARBA00022692"/>
    </source>
</evidence>
<dbReference type="VEuPathDB" id="VectorBase:LDEU006317"/>
<keyword evidence="5" id="KW-0325">Glycoprotein</keyword>
<evidence type="ECO:0000256" key="4">
    <source>
        <dbReference type="ARBA" id="ARBA00023136"/>
    </source>
</evidence>
<dbReference type="EMBL" id="NCKV01003436">
    <property type="protein sequence ID" value="RWS25723.1"/>
    <property type="molecule type" value="Genomic_DNA"/>
</dbReference>
<protein>
    <submittedName>
        <fullName evidence="9">Metabotropic glutamate receptor 2-like protein</fullName>
    </submittedName>
</protein>
<accession>A0A443SDX5</accession>
<feature type="transmembrane region" description="Helical" evidence="7">
    <location>
        <begin position="66"/>
        <end position="91"/>
    </location>
</feature>
<dbReference type="InterPro" id="IPR050726">
    <property type="entry name" value="mGluR"/>
</dbReference>
<evidence type="ECO:0000256" key="3">
    <source>
        <dbReference type="ARBA" id="ARBA00022989"/>
    </source>
</evidence>
<keyword evidence="10" id="KW-1185">Reference proteome</keyword>
<keyword evidence="2 7" id="KW-0812">Transmembrane</keyword>
<dbReference type="Proteomes" id="UP000288716">
    <property type="component" value="Unassembled WGS sequence"/>
</dbReference>
<feature type="compositionally biased region" description="Polar residues" evidence="6">
    <location>
        <begin position="181"/>
        <end position="201"/>
    </location>
</feature>
<feature type="region of interest" description="Disordered" evidence="6">
    <location>
        <begin position="179"/>
        <end position="201"/>
    </location>
</feature>
<evidence type="ECO:0000313" key="9">
    <source>
        <dbReference type="EMBL" id="RWS25723.1"/>
    </source>
</evidence>
<feature type="transmembrane region" description="Helical" evidence="7">
    <location>
        <begin position="97"/>
        <end position="117"/>
    </location>
</feature>
<name>A0A443SDX5_9ACAR</name>
<feature type="domain" description="G-protein coupled receptors family 3 profile" evidence="8">
    <location>
        <begin position="28"/>
        <end position="122"/>
    </location>
</feature>
<dbReference type="PANTHER" id="PTHR24060">
    <property type="entry name" value="METABOTROPIC GLUTAMATE RECEPTOR"/>
    <property type="match status" value="1"/>
</dbReference>
<feature type="transmembrane region" description="Helical" evidence="7">
    <location>
        <begin position="32"/>
        <end position="54"/>
    </location>
</feature>
<reference evidence="9 10" key="1">
    <citation type="journal article" date="2018" name="Gigascience">
        <title>Genomes of trombidid mites reveal novel predicted allergens and laterally-transferred genes associated with secondary metabolism.</title>
        <authorList>
            <person name="Dong X."/>
            <person name="Chaisiri K."/>
            <person name="Xia D."/>
            <person name="Armstrong S.D."/>
            <person name="Fang Y."/>
            <person name="Donnelly M.J."/>
            <person name="Kadowaki T."/>
            <person name="McGarry J.W."/>
            <person name="Darby A.C."/>
            <person name="Makepeace B.L."/>
        </authorList>
    </citation>
    <scope>NUCLEOTIDE SEQUENCE [LARGE SCALE GENOMIC DNA]</scope>
    <source>
        <strain evidence="9">UoL-UT</strain>
    </source>
</reference>
<comment type="caution">
    <text evidence="9">The sequence shown here is derived from an EMBL/GenBank/DDBJ whole genome shotgun (WGS) entry which is preliminary data.</text>
</comment>
<dbReference type="Pfam" id="PF00003">
    <property type="entry name" value="7tm_3"/>
    <property type="match status" value="1"/>
</dbReference>
<evidence type="ECO:0000256" key="5">
    <source>
        <dbReference type="ARBA" id="ARBA00023180"/>
    </source>
</evidence>
<evidence type="ECO:0000313" key="10">
    <source>
        <dbReference type="Proteomes" id="UP000288716"/>
    </source>
</evidence>
<dbReference type="InterPro" id="IPR017978">
    <property type="entry name" value="GPCR_3_C"/>
</dbReference>
<evidence type="ECO:0000256" key="1">
    <source>
        <dbReference type="ARBA" id="ARBA00004141"/>
    </source>
</evidence>
<keyword evidence="4 7" id="KW-0472">Membrane</keyword>
<sequence>MFAEESVSSEEANLLSRARNAENLKGVCNHNLSSLLLSLVYDIFLIVLVSCLAIKAKGHRENHREALYISISIILTSVIWIIWIFGALLSADNSQDAYIAFGAVVNAFLIFVVMFVPKMRQLAAMGRDCGYYSDDRDALSSPSSPSVYTPSFLHLKPTFLPLVNKPTANWSLYKQLRGGSPNPQHISPQQPIKTISNAESY</sequence>
<dbReference type="GO" id="GO:0016020">
    <property type="term" value="C:membrane"/>
    <property type="evidence" value="ECO:0007669"/>
    <property type="project" value="UniProtKB-SubCell"/>
</dbReference>
<dbReference type="GO" id="GO:0004930">
    <property type="term" value="F:G protein-coupled receptor activity"/>
    <property type="evidence" value="ECO:0007669"/>
    <property type="project" value="InterPro"/>
</dbReference>
<comment type="subcellular location">
    <subcellularLocation>
        <location evidence="1">Membrane</location>
        <topology evidence="1">Multi-pass membrane protein</topology>
    </subcellularLocation>
</comment>
<organism evidence="9 10">
    <name type="scientific">Leptotrombidium deliense</name>
    <dbReference type="NCBI Taxonomy" id="299467"/>
    <lineage>
        <taxon>Eukaryota</taxon>
        <taxon>Metazoa</taxon>
        <taxon>Ecdysozoa</taxon>
        <taxon>Arthropoda</taxon>
        <taxon>Chelicerata</taxon>
        <taxon>Arachnida</taxon>
        <taxon>Acari</taxon>
        <taxon>Acariformes</taxon>
        <taxon>Trombidiformes</taxon>
        <taxon>Prostigmata</taxon>
        <taxon>Anystina</taxon>
        <taxon>Parasitengona</taxon>
        <taxon>Trombiculoidea</taxon>
        <taxon>Trombiculidae</taxon>
        <taxon>Leptotrombidium</taxon>
    </lineage>
</organism>
<proteinExistence type="predicted"/>